<evidence type="ECO:0000256" key="2">
    <source>
        <dbReference type="ARBA" id="ARBA00004319"/>
    </source>
</evidence>
<feature type="region of interest" description="Disordered" evidence="12">
    <location>
        <begin position="141"/>
        <end position="162"/>
    </location>
</feature>
<dbReference type="PROSITE" id="PS00194">
    <property type="entry name" value="THIOREDOXIN_1"/>
    <property type="match status" value="2"/>
</dbReference>
<evidence type="ECO:0000256" key="4">
    <source>
        <dbReference type="ARBA" id="ARBA00012723"/>
    </source>
</evidence>
<organism evidence="15 16">
    <name type="scientific">Klebsormidium nitens</name>
    <name type="common">Green alga</name>
    <name type="synonym">Ulothrix nitens</name>
    <dbReference type="NCBI Taxonomy" id="105231"/>
    <lineage>
        <taxon>Eukaryota</taxon>
        <taxon>Viridiplantae</taxon>
        <taxon>Streptophyta</taxon>
        <taxon>Klebsormidiophyceae</taxon>
        <taxon>Klebsormidiales</taxon>
        <taxon>Klebsormidiaceae</taxon>
        <taxon>Klebsormidium</taxon>
    </lineage>
</organism>
<keyword evidence="5 13" id="KW-0732">Signal</keyword>
<sequence>MARSAVGVVALALLCSLHPVLGLYAPSSDVLTLTPENFKSKVLKSDSVVLVEFFAPWCGHCKSLQPQYDKAATALKGVAVVAAVDADAHKSLGAEYGVQGFPTIKAFIPGQKKPVDYQGAREAKPMVDWVLQQAKSLVSSRLSGKKSSSGGSSSGGGKESKESAVVTLTDSNFEKEVLQSGDLWMVEFFAPWCGHCKALAPEWKKAAGNLKGKVKLGAVDCTVETSLASKYDVKGFPTILVFGADKQSPQPYEQGRTASAIEDYALRLLETSAVAPEVVEMTSQAAYDKACGNAQICFLSFLPHILDSGAAGRNAYITTLKATAEKHKRRPYGYVWAEAGAQPELEEAVGVGGYGYPAMVGLNAKKGVYSSLRGAFADQSISTFVANPSTGVTTISAVPSVKTVQPWDGKDGKLEEEEEFSLDDLMNEEL</sequence>
<evidence type="ECO:0000256" key="6">
    <source>
        <dbReference type="ARBA" id="ARBA00022737"/>
    </source>
</evidence>
<dbReference type="GO" id="GO:0034976">
    <property type="term" value="P:response to endoplasmic reticulum stress"/>
    <property type="evidence" value="ECO:0000318"/>
    <property type="project" value="GO_Central"/>
</dbReference>
<dbReference type="EMBL" id="DF236966">
    <property type="protein sequence ID" value="GAQ78677.1"/>
    <property type="molecule type" value="Genomic_DNA"/>
</dbReference>
<dbReference type="InterPro" id="IPR057305">
    <property type="entry name" value="Thioredox_PDIA6_C"/>
</dbReference>
<evidence type="ECO:0000256" key="10">
    <source>
        <dbReference type="ARBA" id="ARBA00023284"/>
    </source>
</evidence>
<evidence type="ECO:0000313" key="16">
    <source>
        <dbReference type="Proteomes" id="UP000054558"/>
    </source>
</evidence>
<proteinExistence type="inferred from homology"/>
<feature type="compositionally biased region" description="Low complexity" evidence="12">
    <location>
        <begin position="141"/>
        <end position="151"/>
    </location>
</feature>
<dbReference type="GO" id="GO:0005783">
    <property type="term" value="C:endoplasmic reticulum"/>
    <property type="evidence" value="ECO:0000318"/>
    <property type="project" value="GO_Central"/>
</dbReference>
<dbReference type="OMA" id="KQKLWGW"/>
<keyword evidence="16" id="KW-1185">Reference proteome</keyword>
<dbReference type="AlphaFoldDB" id="A0A1Y1HQ25"/>
<evidence type="ECO:0000256" key="13">
    <source>
        <dbReference type="SAM" id="SignalP"/>
    </source>
</evidence>
<dbReference type="InterPro" id="IPR013766">
    <property type="entry name" value="Thioredoxin_domain"/>
</dbReference>
<evidence type="ECO:0000256" key="5">
    <source>
        <dbReference type="ARBA" id="ARBA00022729"/>
    </source>
</evidence>
<protein>
    <recommendedName>
        <fullName evidence="4">protein disulfide-isomerase</fullName>
        <ecNumber evidence="4">5.3.4.1</ecNumber>
    </recommendedName>
</protein>
<dbReference type="Pfam" id="PF00085">
    <property type="entry name" value="Thioredoxin"/>
    <property type="match status" value="2"/>
</dbReference>
<dbReference type="FunFam" id="3.40.30.10:FF:000107">
    <property type="entry name" value="Protein disulfide-isomerase 5-2"/>
    <property type="match status" value="1"/>
</dbReference>
<evidence type="ECO:0000256" key="8">
    <source>
        <dbReference type="ARBA" id="ARBA00023157"/>
    </source>
</evidence>
<dbReference type="PRINTS" id="PR00421">
    <property type="entry name" value="THIOREDOXIN"/>
</dbReference>
<evidence type="ECO:0000256" key="11">
    <source>
        <dbReference type="RuleBase" id="RU004208"/>
    </source>
</evidence>
<feature type="domain" description="Thioredoxin" evidence="14">
    <location>
        <begin position="157"/>
        <end position="270"/>
    </location>
</feature>
<keyword evidence="7" id="KW-0256">Endoplasmic reticulum</keyword>
<comment type="catalytic activity">
    <reaction evidence="1">
        <text>Catalyzes the rearrangement of -S-S- bonds in proteins.</text>
        <dbReference type="EC" id="5.3.4.1"/>
    </reaction>
</comment>
<dbReference type="GO" id="GO:0003756">
    <property type="term" value="F:protein disulfide isomerase activity"/>
    <property type="evidence" value="ECO:0007669"/>
    <property type="project" value="UniProtKB-EC"/>
</dbReference>
<evidence type="ECO:0000313" key="15">
    <source>
        <dbReference type="EMBL" id="GAQ78677.1"/>
    </source>
</evidence>
<feature type="signal peptide" evidence="13">
    <location>
        <begin position="1"/>
        <end position="22"/>
    </location>
</feature>
<dbReference type="Proteomes" id="UP000054558">
    <property type="component" value="Unassembled WGS sequence"/>
</dbReference>
<accession>A0A1Y1HQ25</accession>
<dbReference type="GO" id="GO:0015035">
    <property type="term" value="F:protein-disulfide reductase activity"/>
    <property type="evidence" value="ECO:0000318"/>
    <property type="project" value="GO_Central"/>
</dbReference>
<dbReference type="PANTHER" id="PTHR45815">
    <property type="entry name" value="PROTEIN DISULFIDE-ISOMERASE A6"/>
    <property type="match status" value="1"/>
</dbReference>
<dbReference type="InterPro" id="IPR005788">
    <property type="entry name" value="PDI_thioredoxin-like_dom"/>
</dbReference>
<evidence type="ECO:0000259" key="14">
    <source>
        <dbReference type="PROSITE" id="PS51352"/>
    </source>
</evidence>
<keyword evidence="9 15" id="KW-0413">Isomerase</keyword>
<feature type="compositionally biased region" description="Acidic residues" evidence="12">
    <location>
        <begin position="414"/>
        <end position="430"/>
    </location>
</feature>
<keyword evidence="10" id="KW-0676">Redox-active center</keyword>
<keyword evidence="6" id="KW-0677">Repeat</keyword>
<feature type="domain" description="Thioredoxin" evidence="14">
    <location>
        <begin position="19"/>
        <end position="135"/>
    </location>
</feature>
<dbReference type="PANTHER" id="PTHR45815:SF3">
    <property type="entry name" value="PROTEIN DISULFIDE-ISOMERASE A6"/>
    <property type="match status" value="1"/>
</dbReference>
<evidence type="ECO:0000256" key="12">
    <source>
        <dbReference type="SAM" id="MobiDB-lite"/>
    </source>
</evidence>
<dbReference type="GO" id="GO:0005788">
    <property type="term" value="C:endoplasmic reticulum lumen"/>
    <property type="evidence" value="ECO:0007669"/>
    <property type="project" value="UniProtKB-SubCell"/>
</dbReference>
<evidence type="ECO:0000256" key="9">
    <source>
        <dbReference type="ARBA" id="ARBA00023235"/>
    </source>
</evidence>
<feature type="region of interest" description="Disordered" evidence="12">
    <location>
        <begin position="406"/>
        <end position="430"/>
    </location>
</feature>
<evidence type="ECO:0000256" key="3">
    <source>
        <dbReference type="ARBA" id="ARBA00006347"/>
    </source>
</evidence>
<dbReference type="STRING" id="105231.A0A1Y1HQ25"/>
<dbReference type="InterPro" id="IPR036249">
    <property type="entry name" value="Thioredoxin-like_sf"/>
</dbReference>
<comment type="subcellular location">
    <subcellularLocation>
        <location evidence="2">Endoplasmic reticulum lumen</location>
    </subcellularLocation>
</comment>
<evidence type="ECO:0000256" key="1">
    <source>
        <dbReference type="ARBA" id="ARBA00001182"/>
    </source>
</evidence>
<evidence type="ECO:0000256" key="7">
    <source>
        <dbReference type="ARBA" id="ARBA00022824"/>
    </source>
</evidence>
<comment type="similarity">
    <text evidence="3 11">Belongs to the protein disulfide isomerase family.</text>
</comment>
<dbReference type="OrthoDB" id="10264505at2759"/>
<dbReference type="InterPro" id="IPR017937">
    <property type="entry name" value="Thioredoxin_CS"/>
</dbReference>
<dbReference type="PROSITE" id="PS51352">
    <property type="entry name" value="THIOREDOXIN_2"/>
    <property type="match status" value="2"/>
</dbReference>
<dbReference type="CDD" id="cd03001">
    <property type="entry name" value="PDI_a_P5"/>
    <property type="match status" value="1"/>
</dbReference>
<dbReference type="SUPFAM" id="SSF52833">
    <property type="entry name" value="Thioredoxin-like"/>
    <property type="match status" value="3"/>
</dbReference>
<feature type="chain" id="PRO_5012959947" description="protein disulfide-isomerase" evidence="13">
    <location>
        <begin position="23"/>
        <end position="430"/>
    </location>
</feature>
<keyword evidence="8" id="KW-1015">Disulfide bond</keyword>
<dbReference type="Gene3D" id="3.40.30.10">
    <property type="entry name" value="Glutaredoxin"/>
    <property type="match status" value="2"/>
</dbReference>
<dbReference type="NCBIfam" id="TIGR01126">
    <property type="entry name" value="pdi_dom"/>
    <property type="match status" value="2"/>
</dbReference>
<dbReference type="Pfam" id="PF24541">
    <property type="entry name" value="Thioredox_PDIA6_C"/>
    <property type="match status" value="1"/>
</dbReference>
<name>A0A1Y1HQ25_KLENI</name>
<reference evidence="15 16" key="1">
    <citation type="journal article" date="2014" name="Nat. Commun.">
        <title>Klebsormidium flaccidum genome reveals primary factors for plant terrestrial adaptation.</title>
        <authorList>
            <person name="Hori K."/>
            <person name="Maruyama F."/>
            <person name="Fujisawa T."/>
            <person name="Togashi T."/>
            <person name="Yamamoto N."/>
            <person name="Seo M."/>
            <person name="Sato S."/>
            <person name="Yamada T."/>
            <person name="Mori H."/>
            <person name="Tajima N."/>
            <person name="Moriyama T."/>
            <person name="Ikeuchi M."/>
            <person name="Watanabe M."/>
            <person name="Wada H."/>
            <person name="Kobayashi K."/>
            <person name="Saito M."/>
            <person name="Masuda T."/>
            <person name="Sasaki-Sekimoto Y."/>
            <person name="Mashiguchi K."/>
            <person name="Awai K."/>
            <person name="Shimojima M."/>
            <person name="Masuda S."/>
            <person name="Iwai M."/>
            <person name="Nobusawa T."/>
            <person name="Narise T."/>
            <person name="Kondo S."/>
            <person name="Saito H."/>
            <person name="Sato R."/>
            <person name="Murakawa M."/>
            <person name="Ihara Y."/>
            <person name="Oshima-Yamada Y."/>
            <person name="Ohtaka K."/>
            <person name="Satoh M."/>
            <person name="Sonobe K."/>
            <person name="Ishii M."/>
            <person name="Ohtani R."/>
            <person name="Kanamori-Sato M."/>
            <person name="Honoki R."/>
            <person name="Miyazaki D."/>
            <person name="Mochizuki H."/>
            <person name="Umetsu J."/>
            <person name="Higashi K."/>
            <person name="Shibata D."/>
            <person name="Kamiya Y."/>
            <person name="Sato N."/>
            <person name="Nakamura Y."/>
            <person name="Tabata S."/>
            <person name="Ida S."/>
            <person name="Kurokawa K."/>
            <person name="Ohta H."/>
        </authorList>
    </citation>
    <scope>NUCLEOTIDE SEQUENCE [LARGE SCALE GENOMIC DNA]</scope>
    <source>
        <strain evidence="15 16">NIES-2285</strain>
    </source>
</reference>
<dbReference type="EC" id="5.3.4.1" evidence="4"/>
<gene>
    <name evidence="15" type="ORF">KFL_000170230</name>
</gene>